<sequence length="131" mass="14737">MAAVQSGPDSPGILNRQQRGARYEQQARRYLERKGLRFVAANVHVRGGEIDLIMKQQQVIVFVEVRFRRNDKFGGAAASVTRSKQQRLLYAAQVWLSGSGKSFDTVDCRFDVLAFTGNEIEWLTNAFAADI</sequence>
<dbReference type="KEGG" id="cnt:JT31_10285"/>
<dbReference type="HAMAP" id="MF_00048">
    <property type="entry name" value="UPF0102"/>
    <property type="match status" value="1"/>
</dbReference>
<dbReference type="GO" id="GO:0003676">
    <property type="term" value="F:nucleic acid binding"/>
    <property type="evidence" value="ECO:0007669"/>
    <property type="project" value="InterPro"/>
</dbReference>
<evidence type="ECO:0000313" key="4">
    <source>
        <dbReference type="EMBL" id="AIR04988.1"/>
    </source>
</evidence>
<dbReference type="NCBIfam" id="TIGR00252">
    <property type="entry name" value="YraN family protein"/>
    <property type="match status" value="1"/>
</dbReference>
<keyword evidence="5" id="KW-1185">Reference proteome</keyword>
<dbReference type="SUPFAM" id="SSF52980">
    <property type="entry name" value="Restriction endonuclease-like"/>
    <property type="match status" value="1"/>
</dbReference>
<organism evidence="4 5">
    <name type="scientific">Cedecea neteri</name>
    <dbReference type="NCBI Taxonomy" id="158822"/>
    <lineage>
        <taxon>Bacteria</taxon>
        <taxon>Pseudomonadati</taxon>
        <taxon>Pseudomonadota</taxon>
        <taxon>Gammaproteobacteria</taxon>
        <taxon>Enterobacterales</taxon>
        <taxon>Enterobacteriaceae</taxon>
        <taxon>Cedecea</taxon>
    </lineage>
</organism>
<gene>
    <name evidence="4" type="ORF">JT31_10285</name>
</gene>
<dbReference type="CDD" id="cd20736">
    <property type="entry name" value="PoNe_Nuclease"/>
    <property type="match status" value="1"/>
</dbReference>
<dbReference type="PANTHER" id="PTHR34039">
    <property type="entry name" value="UPF0102 PROTEIN YRAN"/>
    <property type="match status" value="1"/>
</dbReference>
<dbReference type="Gene3D" id="3.40.1350.10">
    <property type="match status" value="1"/>
</dbReference>
<evidence type="ECO:0000256" key="2">
    <source>
        <dbReference type="HAMAP-Rule" id="MF_00048"/>
    </source>
</evidence>
<feature type="region of interest" description="Disordered" evidence="3">
    <location>
        <begin position="1"/>
        <end position="21"/>
    </location>
</feature>
<evidence type="ECO:0000256" key="3">
    <source>
        <dbReference type="SAM" id="MobiDB-lite"/>
    </source>
</evidence>
<dbReference type="PANTHER" id="PTHR34039:SF1">
    <property type="entry name" value="UPF0102 PROTEIN YRAN"/>
    <property type="match status" value="1"/>
</dbReference>
<dbReference type="AlphaFoldDB" id="A0A089PY62"/>
<evidence type="ECO:0000256" key="1">
    <source>
        <dbReference type="ARBA" id="ARBA00006738"/>
    </source>
</evidence>
<proteinExistence type="inferred from homology"/>
<comment type="similarity">
    <text evidence="1 2">Belongs to the UPF0102 family.</text>
</comment>
<dbReference type="NCBIfam" id="NF009150">
    <property type="entry name" value="PRK12497.1-3"/>
    <property type="match status" value="1"/>
</dbReference>
<dbReference type="OrthoDB" id="9794876at2"/>
<dbReference type="InterPro" id="IPR011335">
    <property type="entry name" value="Restrct_endonuc-II-like"/>
</dbReference>
<evidence type="ECO:0000313" key="5">
    <source>
        <dbReference type="Proteomes" id="UP000029481"/>
    </source>
</evidence>
<dbReference type="EMBL" id="CP009451">
    <property type="protein sequence ID" value="AIR04988.1"/>
    <property type="molecule type" value="Genomic_DNA"/>
</dbReference>
<name>A0A089PY62_9ENTR</name>
<dbReference type="Proteomes" id="UP000029481">
    <property type="component" value="Chromosome"/>
</dbReference>
<reference evidence="4 5" key="1">
    <citation type="submission" date="2014-09" db="EMBL/GenBank/DDBJ databases">
        <title>Cedecea neteri SSMD04 Genome Sequencing.</title>
        <authorList>
            <person name="Tan J.-Y."/>
        </authorList>
    </citation>
    <scope>NUCLEOTIDE SEQUENCE [LARGE SCALE GENOMIC DNA]</scope>
    <source>
        <strain evidence="4 5">SSMD04</strain>
    </source>
</reference>
<dbReference type="InterPro" id="IPR003509">
    <property type="entry name" value="UPF0102_YraN-like"/>
</dbReference>
<dbReference type="Pfam" id="PF02021">
    <property type="entry name" value="UPF0102"/>
    <property type="match status" value="1"/>
</dbReference>
<protein>
    <recommendedName>
        <fullName evidence="2">UPF0102 protein JT31_10285</fullName>
    </recommendedName>
</protein>
<accession>A0A089PY62</accession>
<dbReference type="InterPro" id="IPR011856">
    <property type="entry name" value="tRNA_endonuc-like_dom_sf"/>
</dbReference>
<dbReference type="RefSeq" id="WP_038476303.1">
    <property type="nucleotide sequence ID" value="NZ_CP009451.1"/>
</dbReference>